<reference evidence="4" key="1">
    <citation type="submission" date="2020-05" db="EMBL/GenBank/DDBJ databases">
        <authorList>
            <person name="Chiriac C."/>
            <person name="Salcher M."/>
            <person name="Ghai R."/>
            <person name="Kavagutti S V."/>
        </authorList>
    </citation>
    <scope>NUCLEOTIDE SEQUENCE</scope>
</reference>
<dbReference type="EMBL" id="LR796463">
    <property type="protein sequence ID" value="CAB4146203.1"/>
    <property type="molecule type" value="Genomic_DNA"/>
</dbReference>
<evidence type="ECO:0000313" key="4">
    <source>
        <dbReference type="EMBL" id="CAB4175926.1"/>
    </source>
</evidence>
<accession>A0A6J5Q0K1</accession>
<feature type="compositionally biased region" description="Polar residues" evidence="1">
    <location>
        <begin position="12"/>
        <end position="23"/>
    </location>
</feature>
<evidence type="ECO:0000313" key="5">
    <source>
        <dbReference type="EMBL" id="CAB4186460.1"/>
    </source>
</evidence>
<dbReference type="EMBL" id="LR796751">
    <property type="protein sequence ID" value="CAB4163523.1"/>
    <property type="molecule type" value="Genomic_DNA"/>
</dbReference>
<protein>
    <submittedName>
        <fullName evidence="4">Uncharacterized protein</fullName>
    </submittedName>
</protein>
<gene>
    <name evidence="5" type="ORF">UFOVP1147_7</name>
    <name evidence="6" type="ORF">UFOVP1594_3</name>
    <name evidence="2" type="ORF">UFOVP484_8</name>
    <name evidence="3" type="ORF">UFOVP808_24</name>
    <name evidence="4" type="ORF">UFOVP994_3</name>
</gene>
<evidence type="ECO:0000313" key="2">
    <source>
        <dbReference type="EMBL" id="CAB4146203.1"/>
    </source>
</evidence>
<organism evidence="4">
    <name type="scientific">uncultured Caudovirales phage</name>
    <dbReference type="NCBI Taxonomy" id="2100421"/>
    <lineage>
        <taxon>Viruses</taxon>
        <taxon>Duplodnaviria</taxon>
        <taxon>Heunggongvirae</taxon>
        <taxon>Uroviricota</taxon>
        <taxon>Caudoviricetes</taxon>
        <taxon>Peduoviridae</taxon>
        <taxon>Maltschvirus</taxon>
        <taxon>Maltschvirus maltsch</taxon>
    </lineage>
</organism>
<evidence type="ECO:0000256" key="1">
    <source>
        <dbReference type="SAM" id="MobiDB-lite"/>
    </source>
</evidence>
<sequence length="281" mass="28667">MADFFNSPFTAYTNYSGGSNSYEPTPRVDALLGDNPNPPEFPAPAYYPTQSYSDNPYTPEFDAPPYTPTSSYVPPDSSGNAGNWLTSLYNSYLGPGTALGGRAGAFSGGASGGMGAGGQGFLPALMSIGSGIYGMTQADRQRQAAQRAIAGSSPWTASGGQAAAGTELTRVMQGDFTNDPGFKAAQLAASRTSSQQPGGFAAQAAAQAALKYQNDRIQALGAPAGVGFSPAAGYQTALGGMTSANELASRSLGSIGYGVTGTQPMPPWLQQYLITNGMGGK</sequence>
<feature type="region of interest" description="Disordered" evidence="1">
    <location>
        <begin position="12"/>
        <end position="74"/>
    </location>
</feature>
<proteinExistence type="predicted"/>
<evidence type="ECO:0000313" key="3">
    <source>
        <dbReference type="EMBL" id="CAB4163523.1"/>
    </source>
</evidence>
<dbReference type="EMBL" id="LR797458">
    <property type="protein sequence ID" value="CAB4217032.1"/>
    <property type="molecule type" value="Genomic_DNA"/>
</dbReference>
<dbReference type="EMBL" id="LR797096">
    <property type="protein sequence ID" value="CAB4186460.1"/>
    <property type="molecule type" value="Genomic_DNA"/>
</dbReference>
<name>A0A6J5Q0K1_9CAUD</name>
<evidence type="ECO:0000313" key="6">
    <source>
        <dbReference type="EMBL" id="CAB4217032.1"/>
    </source>
</evidence>
<dbReference type="EMBL" id="LR796930">
    <property type="protein sequence ID" value="CAB4175926.1"/>
    <property type="molecule type" value="Genomic_DNA"/>
</dbReference>